<dbReference type="GO" id="GO:0000160">
    <property type="term" value="P:phosphorelay signal transduction system"/>
    <property type="evidence" value="ECO:0007669"/>
    <property type="project" value="InterPro"/>
</dbReference>
<dbReference type="Gene3D" id="3.40.50.2300">
    <property type="match status" value="1"/>
</dbReference>
<dbReference type="Pfam" id="PF00072">
    <property type="entry name" value="Response_reg"/>
    <property type="match status" value="1"/>
</dbReference>
<keyword evidence="1" id="KW-0597">Phosphoprotein</keyword>
<dbReference type="SUPFAM" id="SSF52172">
    <property type="entry name" value="CheY-like"/>
    <property type="match status" value="1"/>
</dbReference>
<dbReference type="InterPro" id="IPR003607">
    <property type="entry name" value="HD/PDEase_dom"/>
</dbReference>
<protein>
    <submittedName>
        <fullName evidence="4">Putative two-component system response regulator</fullName>
    </submittedName>
</protein>
<dbReference type="GO" id="GO:0008081">
    <property type="term" value="F:phosphoric diester hydrolase activity"/>
    <property type="evidence" value="ECO:0007669"/>
    <property type="project" value="UniProtKB-ARBA"/>
</dbReference>
<dbReference type="SUPFAM" id="SSF109604">
    <property type="entry name" value="HD-domain/PDEase-like"/>
    <property type="match status" value="1"/>
</dbReference>
<dbReference type="InterPro" id="IPR037522">
    <property type="entry name" value="HD_GYP_dom"/>
</dbReference>
<feature type="modified residue" description="4-aspartylphosphate" evidence="1">
    <location>
        <position position="66"/>
    </location>
</feature>
<dbReference type="SMART" id="SM00448">
    <property type="entry name" value="REC"/>
    <property type="match status" value="1"/>
</dbReference>
<dbReference type="EMBL" id="FMWD01000001">
    <property type="protein sequence ID" value="SCZ49613.1"/>
    <property type="molecule type" value="Genomic_DNA"/>
</dbReference>
<dbReference type="CDD" id="cd00077">
    <property type="entry name" value="HDc"/>
    <property type="match status" value="1"/>
</dbReference>
<dbReference type="Gene3D" id="1.10.3210.10">
    <property type="entry name" value="Hypothetical protein af1432"/>
    <property type="match status" value="1"/>
</dbReference>
<organism evidence="4 5">
    <name type="scientific">Thiohalomonas denitrificans</name>
    <dbReference type="NCBI Taxonomy" id="415747"/>
    <lineage>
        <taxon>Bacteria</taxon>
        <taxon>Pseudomonadati</taxon>
        <taxon>Pseudomonadota</taxon>
        <taxon>Gammaproteobacteria</taxon>
        <taxon>Thiohalomonadales</taxon>
        <taxon>Thiohalomonadaceae</taxon>
        <taxon>Thiohalomonas</taxon>
    </lineage>
</organism>
<dbReference type="PANTHER" id="PTHR45228:SF5">
    <property type="entry name" value="CYCLIC DI-GMP PHOSPHODIESTERASE VC_1348-RELATED"/>
    <property type="match status" value="1"/>
</dbReference>
<evidence type="ECO:0000313" key="4">
    <source>
        <dbReference type="EMBL" id="SCZ49613.1"/>
    </source>
</evidence>
<evidence type="ECO:0000256" key="1">
    <source>
        <dbReference type="PROSITE-ProRule" id="PRU00169"/>
    </source>
</evidence>
<dbReference type="Proteomes" id="UP000199648">
    <property type="component" value="Unassembled WGS sequence"/>
</dbReference>
<dbReference type="AlphaFoldDB" id="A0A1G5PJC3"/>
<sequence>MKYGASSLAKNNSIRNRLLLVDDDPGNLTVLGNLLQPQYDVLAAPTGERALQIAAGARKPDLILLDVMMPDLDGYAVLARLRADPATRDIPVIFVTGLNAIEDEEKGLELGAVDYITKPFRPSIVLARLHTQLELKRARDWLSDQNAFLEAEVERRMHDILVTQDVTISALAELAETRDKETGNHIRRTQEYVRILAERLRTHPRFSGFLTDKTITLLYKSAPLHDIGKVGIPDHILLKPGKLTEAERAVIQTHAQLGAEAIERALRRVDHHIDFLDFARQIAHWHHEKWDGSGYPDRLAGDAIPVPARLMALADVFDALISCRVYKAALPAEQVRDIIVGERGKHFDPDITDAFLDCFDAFVAAAARFRDKAMP</sequence>
<dbReference type="RefSeq" id="WP_092991712.1">
    <property type="nucleotide sequence ID" value="NZ_FMWD01000001.1"/>
</dbReference>
<accession>A0A1G5PJC3</accession>
<dbReference type="InterPro" id="IPR001789">
    <property type="entry name" value="Sig_transdc_resp-reg_receiver"/>
</dbReference>
<proteinExistence type="predicted"/>
<keyword evidence="5" id="KW-1185">Reference proteome</keyword>
<evidence type="ECO:0000313" key="5">
    <source>
        <dbReference type="Proteomes" id="UP000199648"/>
    </source>
</evidence>
<evidence type="ECO:0000259" key="2">
    <source>
        <dbReference type="PROSITE" id="PS50110"/>
    </source>
</evidence>
<feature type="domain" description="HD-GYP" evidence="3">
    <location>
        <begin position="160"/>
        <end position="371"/>
    </location>
</feature>
<dbReference type="OrthoDB" id="9802066at2"/>
<reference evidence="4 5" key="1">
    <citation type="submission" date="2016-10" db="EMBL/GenBank/DDBJ databases">
        <authorList>
            <person name="de Groot N.N."/>
        </authorList>
    </citation>
    <scope>NUCLEOTIDE SEQUENCE [LARGE SCALE GENOMIC DNA]</scope>
    <source>
        <strain evidence="4 5">HLD2</strain>
    </source>
</reference>
<dbReference type="Pfam" id="PF13487">
    <property type="entry name" value="HD_5"/>
    <property type="match status" value="1"/>
</dbReference>
<dbReference type="STRING" id="415747.SAMN03097708_00210"/>
<name>A0A1G5PJC3_9GAMM</name>
<dbReference type="InterPro" id="IPR011006">
    <property type="entry name" value="CheY-like_superfamily"/>
</dbReference>
<feature type="domain" description="Response regulatory" evidence="2">
    <location>
        <begin position="17"/>
        <end position="133"/>
    </location>
</feature>
<gene>
    <name evidence="4" type="ORF">SAMN03097708_00210</name>
</gene>
<dbReference type="PROSITE" id="PS50110">
    <property type="entry name" value="RESPONSE_REGULATORY"/>
    <property type="match status" value="1"/>
</dbReference>
<dbReference type="PROSITE" id="PS51832">
    <property type="entry name" value="HD_GYP"/>
    <property type="match status" value="1"/>
</dbReference>
<dbReference type="PANTHER" id="PTHR45228">
    <property type="entry name" value="CYCLIC DI-GMP PHOSPHODIESTERASE TM_0186-RELATED"/>
    <property type="match status" value="1"/>
</dbReference>
<dbReference type="InterPro" id="IPR052020">
    <property type="entry name" value="Cyclic_di-GMP/3'3'-cGAMP_PDE"/>
</dbReference>
<dbReference type="SMART" id="SM00471">
    <property type="entry name" value="HDc"/>
    <property type="match status" value="1"/>
</dbReference>
<evidence type="ECO:0000259" key="3">
    <source>
        <dbReference type="PROSITE" id="PS51832"/>
    </source>
</evidence>